<evidence type="ECO:0000256" key="6">
    <source>
        <dbReference type="PIRSR" id="PIRSR625705-1"/>
    </source>
</evidence>
<dbReference type="Gene3D" id="3.30.379.10">
    <property type="entry name" value="Chitobiase/beta-hexosaminidase domain 2-like"/>
    <property type="match status" value="1"/>
</dbReference>
<dbReference type="GO" id="GO:0005975">
    <property type="term" value="P:carbohydrate metabolic process"/>
    <property type="evidence" value="ECO:0007669"/>
    <property type="project" value="InterPro"/>
</dbReference>
<evidence type="ECO:0000256" key="5">
    <source>
        <dbReference type="ARBA" id="ARBA00023295"/>
    </source>
</evidence>
<proteinExistence type="inferred from homology"/>
<feature type="active site" description="Proton donor" evidence="6">
    <location>
        <position position="343"/>
    </location>
</feature>
<dbReference type="InterPro" id="IPR025705">
    <property type="entry name" value="Beta_hexosaminidase_sua/sub"/>
</dbReference>
<dbReference type="Pfam" id="PF02838">
    <property type="entry name" value="Glyco_hydro_20b"/>
    <property type="match status" value="1"/>
</dbReference>
<comment type="catalytic activity">
    <reaction evidence="1">
        <text>Hydrolysis of terminal non-reducing N-acetyl-D-hexosamine residues in N-acetyl-beta-D-hexosaminides.</text>
        <dbReference type="EC" id="3.2.1.52"/>
    </reaction>
</comment>
<evidence type="ECO:0000256" key="7">
    <source>
        <dbReference type="SAM" id="SignalP"/>
    </source>
</evidence>
<sequence length="781" mass="87808">MKKHFKTLTLIFLILTVLCGHAETKKGTPPHSIIPTPVSFQGRKGTFSIKPGTVIIINSSSKELSKLAATLNEALNHYGISQLPVTTMQQDRLPANSILLSIDNYNEISNKEGYILEVSKKSITLKATTGKGIFYGLQSLFQLMPLQGNSKRGPSPVKIPACKIVDYPRFPYRGMHLDVGRHMFPVEFIKKYIDLMSMYKINNFHWHLTEDQGWRLEIRKYPLLTETGAFRRSSPIGRNAGDDNIFYGGFYTQEEAREIVEYAAGKYVNVIPEIEMPGHALAALASYPHLGCTGGPYEVWTMWGVHDDIFCAGNEEVFQFLEDVLTEVMDIFPSKYIHIGGDEAPKTRWDVCEKCQQRIKNEKLKDSHELQSYFITRIEKFLNKHGRQIIGWDEILEGGLAPGATVMSWRGTEGGIAAAKMGHDVIMTPGSHCYLDHYQANPAGEPFAIGGFTTLKKTYSFEPVPDALNEKESRHILGAQGNVWTEYIKTSEHVEYMAYPRAIALAEVNWSPRESKNWENFIERLVVNMKRLDLKNVNYSKSAFGVDVGMQYDENSEKLKAVLKSDLPGAEILYTITDKNGTSSERSYKAPFEINAVSIIKAWLSDRRGLPLKISERKVWHNDAFGIKPLLNTLYDHRYQANGNISLTDGLRGDANSLINDWLGFLGEDADLVIDLGSVKDIQNVSIGLLHNPDNWIFMPAAVEIKISEDGVNYTDAGGNKPDIITPYEPLGILYSVINIRKKARYIHFKAKNIGICPKGHWGEGNKAWLFVDEVMVNSGL</sequence>
<evidence type="ECO:0000256" key="2">
    <source>
        <dbReference type="ARBA" id="ARBA00006285"/>
    </source>
</evidence>
<dbReference type="InterPro" id="IPR015883">
    <property type="entry name" value="Glyco_hydro_20_cat"/>
</dbReference>
<keyword evidence="11" id="KW-1185">Reference proteome</keyword>
<keyword evidence="5" id="KW-0326">Glycosidase</keyword>
<dbReference type="EC" id="3.2.1.52" evidence="3"/>
<gene>
    <name evidence="10" type="ORF">TBC1_12219</name>
</gene>
<evidence type="ECO:0000256" key="3">
    <source>
        <dbReference type="ARBA" id="ARBA00012663"/>
    </source>
</evidence>
<feature type="domain" description="Glycoside hydrolase family 20 catalytic" evidence="8">
    <location>
        <begin position="170"/>
        <end position="512"/>
    </location>
</feature>
<dbReference type="AlphaFoldDB" id="A0A0S7C0H6"/>
<protein>
    <recommendedName>
        <fullName evidence="3">beta-N-acetylhexosaminidase</fullName>
        <ecNumber evidence="3">3.2.1.52</ecNumber>
    </recommendedName>
</protein>
<dbReference type="PANTHER" id="PTHR22600">
    <property type="entry name" value="BETA-HEXOSAMINIDASE"/>
    <property type="match status" value="1"/>
</dbReference>
<dbReference type="Gene3D" id="3.20.20.80">
    <property type="entry name" value="Glycosidases"/>
    <property type="match status" value="1"/>
</dbReference>
<reference evidence="10" key="1">
    <citation type="journal article" date="2015" name="Genome Announc.">
        <title>Draft Genome Sequence of Bacteroidales Strain TBC1, a Novel Isolate from a Methanogenic Wastewater Treatment System.</title>
        <authorList>
            <person name="Tourlousse D.M."/>
            <person name="Matsuura N."/>
            <person name="Sun L."/>
            <person name="Toyonaga M."/>
            <person name="Kuroda K."/>
            <person name="Ohashi A."/>
            <person name="Cruz R."/>
            <person name="Yamaguchi T."/>
            <person name="Sekiguchi Y."/>
        </authorList>
    </citation>
    <scope>NUCLEOTIDE SEQUENCE [LARGE SCALE GENOMIC DNA]</scope>
    <source>
        <strain evidence="10">TBC1</strain>
    </source>
</reference>
<name>A0A0S7C0H6_9BACT</name>
<evidence type="ECO:0000256" key="1">
    <source>
        <dbReference type="ARBA" id="ARBA00001231"/>
    </source>
</evidence>
<dbReference type="GO" id="GO:0004563">
    <property type="term" value="F:beta-N-acetylhexosaminidase activity"/>
    <property type="evidence" value="ECO:0007669"/>
    <property type="project" value="UniProtKB-EC"/>
</dbReference>
<feature type="domain" description="Beta-hexosaminidase bacterial type N-terminal" evidence="9">
    <location>
        <begin position="31"/>
        <end position="167"/>
    </location>
</feature>
<evidence type="ECO:0000259" key="8">
    <source>
        <dbReference type="Pfam" id="PF00728"/>
    </source>
</evidence>
<dbReference type="PATRIC" id="fig|1678841.3.peg.2899"/>
<dbReference type="GO" id="GO:0030203">
    <property type="term" value="P:glycosaminoglycan metabolic process"/>
    <property type="evidence" value="ECO:0007669"/>
    <property type="project" value="TreeGrafter"/>
</dbReference>
<dbReference type="STRING" id="1678841.TBC1_12219"/>
<dbReference type="InterPro" id="IPR017853">
    <property type="entry name" value="GH"/>
</dbReference>
<dbReference type="InterPro" id="IPR029018">
    <property type="entry name" value="Hex-like_dom2"/>
</dbReference>
<dbReference type="RefSeq" id="WP_062043659.1">
    <property type="nucleotide sequence ID" value="NZ_DF968183.1"/>
</dbReference>
<dbReference type="SUPFAM" id="SSF51445">
    <property type="entry name" value="(Trans)glycosidases"/>
    <property type="match status" value="1"/>
</dbReference>
<dbReference type="Proteomes" id="UP000053091">
    <property type="component" value="Unassembled WGS sequence"/>
</dbReference>
<dbReference type="SUPFAM" id="SSF55545">
    <property type="entry name" value="beta-N-acetylhexosaminidase-like domain"/>
    <property type="match status" value="1"/>
</dbReference>
<dbReference type="OrthoDB" id="1090159at2"/>
<keyword evidence="7" id="KW-0732">Signal</keyword>
<dbReference type="InterPro" id="IPR008979">
    <property type="entry name" value="Galactose-bd-like_sf"/>
</dbReference>
<evidence type="ECO:0000313" key="10">
    <source>
        <dbReference type="EMBL" id="GAP44411.1"/>
    </source>
</evidence>
<dbReference type="CDD" id="cd06563">
    <property type="entry name" value="GH20_chitobiase-like"/>
    <property type="match status" value="1"/>
</dbReference>
<organism evidence="10">
    <name type="scientific">Lentimicrobium saccharophilum</name>
    <dbReference type="NCBI Taxonomy" id="1678841"/>
    <lineage>
        <taxon>Bacteria</taxon>
        <taxon>Pseudomonadati</taxon>
        <taxon>Bacteroidota</taxon>
        <taxon>Bacteroidia</taxon>
        <taxon>Bacteroidales</taxon>
        <taxon>Lentimicrobiaceae</taxon>
        <taxon>Lentimicrobium</taxon>
    </lineage>
</organism>
<evidence type="ECO:0000256" key="4">
    <source>
        <dbReference type="ARBA" id="ARBA00022801"/>
    </source>
</evidence>
<comment type="similarity">
    <text evidence="2">Belongs to the glycosyl hydrolase 20 family.</text>
</comment>
<dbReference type="SUPFAM" id="SSF49785">
    <property type="entry name" value="Galactose-binding domain-like"/>
    <property type="match status" value="1"/>
</dbReference>
<dbReference type="GO" id="GO:0016020">
    <property type="term" value="C:membrane"/>
    <property type="evidence" value="ECO:0007669"/>
    <property type="project" value="TreeGrafter"/>
</dbReference>
<dbReference type="Pfam" id="PF00728">
    <property type="entry name" value="Glyco_hydro_20"/>
    <property type="match status" value="1"/>
</dbReference>
<keyword evidence="4" id="KW-0378">Hydrolase</keyword>
<dbReference type="Gene3D" id="2.60.120.260">
    <property type="entry name" value="Galactose-binding domain-like"/>
    <property type="match status" value="1"/>
</dbReference>
<evidence type="ECO:0000259" key="9">
    <source>
        <dbReference type="Pfam" id="PF02838"/>
    </source>
</evidence>
<dbReference type="PANTHER" id="PTHR22600:SF57">
    <property type="entry name" value="BETA-N-ACETYLHEXOSAMINIDASE"/>
    <property type="match status" value="1"/>
</dbReference>
<evidence type="ECO:0000313" key="11">
    <source>
        <dbReference type="Proteomes" id="UP000053091"/>
    </source>
</evidence>
<dbReference type="InterPro" id="IPR015882">
    <property type="entry name" value="HEX_bac_N"/>
</dbReference>
<feature type="signal peptide" evidence="7">
    <location>
        <begin position="1"/>
        <end position="22"/>
    </location>
</feature>
<dbReference type="EMBL" id="DF968183">
    <property type="protein sequence ID" value="GAP44411.1"/>
    <property type="molecule type" value="Genomic_DNA"/>
</dbReference>
<dbReference type="PRINTS" id="PR00738">
    <property type="entry name" value="GLHYDRLASE20"/>
</dbReference>
<feature type="chain" id="PRO_5006633453" description="beta-N-acetylhexosaminidase" evidence="7">
    <location>
        <begin position="23"/>
        <end position="781"/>
    </location>
</feature>
<accession>A0A0S7C0H6</accession>